<keyword evidence="3" id="KW-1185">Reference proteome</keyword>
<protein>
    <submittedName>
        <fullName evidence="2">Uncharacterized protein</fullName>
    </submittedName>
</protein>
<dbReference type="AlphaFoldDB" id="A0AAD9M2X9"/>
<reference evidence="2" key="1">
    <citation type="submission" date="2021-06" db="EMBL/GenBank/DDBJ databases">
        <title>Comparative genomics, transcriptomics and evolutionary studies reveal genomic signatures of adaptation to plant cell wall in hemibiotrophic fungi.</title>
        <authorList>
            <consortium name="DOE Joint Genome Institute"/>
            <person name="Baroncelli R."/>
            <person name="Diaz J.F."/>
            <person name="Benocci T."/>
            <person name="Peng M."/>
            <person name="Battaglia E."/>
            <person name="Haridas S."/>
            <person name="Andreopoulos W."/>
            <person name="Labutti K."/>
            <person name="Pangilinan J."/>
            <person name="Floch G.L."/>
            <person name="Makela M.R."/>
            <person name="Henrissat B."/>
            <person name="Grigoriev I.V."/>
            <person name="Crouch J.A."/>
            <person name="De Vries R.P."/>
            <person name="Sukno S.A."/>
            <person name="Thon M.R."/>
        </authorList>
    </citation>
    <scope>NUCLEOTIDE SEQUENCE</scope>
    <source>
        <strain evidence="2">MAFF235873</strain>
    </source>
</reference>
<evidence type="ECO:0000313" key="2">
    <source>
        <dbReference type="EMBL" id="KAK2026863.1"/>
    </source>
</evidence>
<sequence>MDEANIQQKGCSQSSRYQKNMSRWCRPMRCDAMQCNAGKERRRQQFKIRPSSAGALIFNLGSFQFDADRITHEDGCDATEGAPATTSAPSLGSLSRQPCAETVCNSPHPQYAPLPSMPNQVVRVLHWCSKYARRRRRIKQAVAARFTPTSVPNTQLLKTGGAIATNNNAESPQTRARLSTSEALGTWNSTPLFSSKTEQENDS</sequence>
<proteinExistence type="predicted"/>
<comment type="caution">
    <text evidence="2">The sequence shown here is derived from an EMBL/GenBank/DDBJ whole genome shotgun (WGS) entry which is preliminary data.</text>
</comment>
<feature type="compositionally biased region" description="Polar residues" evidence="1">
    <location>
        <begin position="164"/>
        <end position="196"/>
    </location>
</feature>
<feature type="region of interest" description="Disordered" evidence="1">
    <location>
        <begin position="164"/>
        <end position="203"/>
    </location>
</feature>
<dbReference type="EMBL" id="MU842906">
    <property type="protein sequence ID" value="KAK2026863.1"/>
    <property type="molecule type" value="Genomic_DNA"/>
</dbReference>
<gene>
    <name evidence="2" type="ORF">LX32DRAFT_654403</name>
</gene>
<dbReference type="Proteomes" id="UP001232148">
    <property type="component" value="Unassembled WGS sequence"/>
</dbReference>
<name>A0AAD9M2X9_9PEZI</name>
<organism evidence="2 3">
    <name type="scientific">Colletotrichum zoysiae</name>
    <dbReference type="NCBI Taxonomy" id="1216348"/>
    <lineage>
        <taxon>Eukaryota</taxon>
        <taxon>Fungi</taxon>
        <taxon>Dikarya</taxon>
        <taxon>Ascomycota</taxon>
        <taxon>Pezizomycotina</taxon>
        <taxon>Sordariomycetes</taxon>
        <taxon>Hypocreomycetidae</taxon>
        <taxon>Glomerellales</taxon>
        <taxon>Glomerellaceae</taxon>
        <taxon>Colletotrichum</taxon>
        <taxon>Colletotrichum graminicola species complex</taxon>
    </lineage>
</organism>
<evidence type="ECO:0000313" key="3">
    <source>
        <dbReference type="Proteomes" id="UP001232148"/>
    </source>
</evidence>
<evidence type="ECO:0000256" key="1">
    <source>
        <dbReference type="SAM" id="MobiDB-lite"/>
    </source>
</evidence>
<accession>A0AAD9M2X9</accession>